<gene>
    <name evidence="2" type="ORF">QBC34DRAFT_213705</name>
</gene>
<evidence type="ECO:0000313" key="2">
    <source>
        <dbReference type="EMBL" id="KAK4443119.1"/>
    </source>
</evidence>
<reference evidence="2" key="2">
    <citation type="submission" date="2023-05" db="EMBL/GenBank/DDBJ databases">
        <authorList>
            <consortium name="Lawrence Berkeley National Laboratory"/>
            <person name="Steindorff A."/>
            <person name="Hensen N."/>
            <person name="Bonometti L."/>
            <person name="Westerberg I."/>
            <person name="Brannstrom I.O."/>
            <person name="Guillou S."/>
            <person name="Cros-Aarteil S."/>
            <person name="Calhoun S."/>
            <person name="Haridas S."/>
            <person name="Kuo A."/>
            <person name="Mondo S."/>
            <person name="Pangilinan J."/>
            <person name="Riley R."/>
            <person name="Labutti K."/>
            <person name="Andreopoulos B."/>
            <person name="Lipzen A."/>
            <person name="Chen C."/>
            <person name="Yanf M."/>
            <person name="Daum C."/>
            <person name="Ng V."/>
            <person name="Clum A."/>
            <person name="Ohm R."/>
            <person name="Martin F."/>
            <person name="Silar P."/>
            <person name="Natvig D."/>
            <person name="Lalanne C."/>
            <person name="Gautier V."/>
            <person name="Ament-Velasquez S.L."/>
            <person name="Kruys A."/>
            <person name="Hutchinson M.I."/>
            <person name="Powell A.J."/>
            <person name="Barry K."/>
            <person name="Miller A.N."/>
            <person name="Grigoriev I.V."/>
            <person name="Debuchy R."/>
            <person name="Gladieux P."/>
            <person name="Thoren M.H."/>
            <person name="Johannesson H."/>
        </authorList>
    </citation>
    <scope>NUCLEOTIDE SEQUENCE</scope>
    <source>
        <strain evidence="2">PSN243</strain>
    </source>
</reference>
<dbReference type="Proteomes" id="UP001321760">
    <property type="component" value="Unassembled WGS sequence"/>
</dbReference>
<feature type="region of interest" description="Disordered" evidence="1">
    <location>
        <begin position="27"/>
        <end position="243"/>
    </location>
</feature>
<keyword evidence="3" id="KW-1185">Reference proteome</keyword>
<feature type="compositionally biased region" description="Polar residues" evidence="1">
    <location>
        <begin position="163"/>
        <end position="187"/>
    </location>
</feature>
<reference evidence="2" key="1">
    <citation type="journal article" date="2023" name="Mol. Phylogenet. Evol.">
        <title>Genome-scale phylogeny and comparative genomics of the fungal order Sordariales.</title>
        <authorList>
            <person name="Hensen N."/>
            <person name="Bonometti L."/>
            <person name="Westerberg I."/>
            <person name="Brannstrom I.O."/>
            <person name="Guillou S."/>
            <person name="Cros-Aarteil S."/>
            <person name="Calhoun S."/>
            <person name="Haridas S."/>
            <person name="Kuo A."/>
            <person name="Mondo S."/>
            <person name="Pangilinan J."/>
            <person name="Riley R."/>
            <person name="LaButti K."/>
            <person name="Andreopoulos B."/>
            <person name="Lipzen A."/>
            <person name="Chen C."/>
            <person name="Yan M."/>
            <person name="Daum C."/>
            <person name="Ng V."/>
            <person name="Clum A."/>
            <person name="Steindorff A."/>
            <person name="Ohm R.A."/>
            <person name="Martin F."/>
            <person name="Silar P."/>
            <person name="Natvig D.O."/>
            <person name="Lalanne C."/>
            <person name="Gautier V."/>
            <person name="Ament-Velasquez S.L."/>
            <person name="Kruys A."/>
            <person name="Hutchinson M.I."/>
            <person name="Powell A.J."/>
            <person name="Barry K."/>
            <person name="Miller A.N."/>
            <person name="Grigoriev I.V."/>
            <person name="Debuchy R."/>
            <person name="Gladieux P."/>
            <person name="Hiltunen Thoren M."/>
            <person name="Johannesson H."/>
        </authorList>
    </citation>
    <scope>NUCLEOTIDE SEQUENCE</scope>
    <source>
        <strain evidence="2">PSN243</strain>
    </source>
</reference>
<feature type="compositionally biased region" description="Pro residues" evidence="1">
    <location>
        <begin position="123"/>
        <end position="144"/>
    </location>
</feature>
<comment type="caution">
    <text evidence="2">The sequence shown here is derived from an EMBL/GenBank/DDBJ whole genome shotgun (WGS) entry which is preliminary data.</text>
</comment>
<organism evidence="2 3">
    <name type="scientific">Podospora aff. communis PSN243</name>
    <dbReference type="NCBI Taxonomy" id="3040156"/>
    <lineage>
        <taxon>Eukaryota</taxon>
        <taxon>Fungi</taxon>
        <taxon>Dikarya</taxon>
        <taxon>Ascomycota</taxon>
        <taxon>Pezizomycotina</taxon>
        <taxon>Sordariomycetes</taxon>
        <taxon>Sordariomycetidae</taxon>
        <taxon>Sordariales</taxon>
        <taxon>Podosporaceae</taxon>
        <taxon>Podospora</taxon>
    </lineage>
</organism>
<feature type="compositionally biased region" description="Pro residues" evidence="1">
    <location>
        <begin position="97"/>
        <end position="107"/>
    </location>
</feature>
<evidence type="ECO:0000313" key="3">
    <source>
        <dbReference type="Proteomes" id="UP001321760"/>
    </source>
</evidence>
<feature type="compositionally biased region" description="Pro residues" evidence="1">
    <location>
        <begin position="211"/>
        <end position="224"/>
    </location>
</feature>
<feature type="compositionally biased region" description="Basic and acidic residues" evidence="1">
    <location>
        <begin position="27"/>
        <end position="46"/>
    </location>
</feature>
<accession>A0AAV9G260</accession>
<dbReference type="AlphaFoldDB" id="A0AAV9G260"/>
<protein>
    <submittedName>
        <fullName evidence="2">Uncharacterized protein</fullName>
    </submittedName>
</protein>
<sequence length="243" mass="25757">MPVAASSCCGHPHPLAACVLSETSRERFAGMASRDRPVPEPEEKSKSLGRKLKGIFSSKAGDKQQETAGSQQGASHRPAPGPYFASQPPQRQWTGPSPVPGPVPNVPPRQWTVGPAAGLPPARFSPPMPNHAPYASPPPPPPLPGTRLGQYGGAPAEPLHSPYPQQSRGVGGQSPQARLNNHQSTIPNDPGRRSPLPPEQPPYRVHTPNTQIPPPYGTPPPVPPFTTTIRHARSQGSGRDCIL</sequence>
<evidence type="ECO:0000256" key="1">
    <source>
        <dbReference type="SAM" id="MobiDB-lite"/>
    </source>
</evidence>
<proteinExistence type="predicted"/>
<dbReference type="EMBL" id="MU865999">
    <property type="protein sequence ID" value="KAK4443119.1"/>
    <property type="molecule type" value="Genomic_DNA"/>
</dbReference>
<name>A0AAV9G260_9PEZI</name>